<keyword evidence="2 5" id="KW-0378">Hydrolase</keyword>
<dbReference type="AlphaFoldDB" id="A0A6L9QFQ0"/>
<keyword evidence="3 5" id="KW-0347">Helicase</keyword>
<dbReference type="PANTHER" id="PTHR11070">
    <property type="entry name" value="UVRD / RECB / PCRA DNA HELICASE FAMILY MEMBER"/>
    <property type="match status" value="1"/>
</dbReference>
<feature type="domain" description="UvrD-like helicase ATP-binding" evidence="6">
    <location>
        <begin position="184"/>
        <end position="524"/>
    </location>
</feature>
<keyword evidence="1 5" id="KW-0547">Nucleotide-binding</keyword>
<evidence type="ECO:0000256" key="3">
    <source>
        <dbReference type="ARBA" id="ARBA00022806"/>
    </source>
</evidence>
<organism evidence="7 8">
    <name type="scientific">Actinomadura bangladeshensis</name>
    <dbReference type="NCBI Taxonomy" id="453573"/>
    <lineage>
        <taxon>Bacteria</taxon>
        <taxon>Bacillati</taxon>
        <taxon>Actinomycetota</taxon>
        <taxon>Actinomycetes</taxon>
        <taxon>Streptosporangiales</taxon>
        <taxon>Thermomonosporaceae</taxon>
        <taxon>Actinomadura</taxon>
    </lineage>
</organism>
<dbReference type="PROSITE" id="PS51198">
    <property type="entry name" value="UVRD_HELICASE_ATP_BIND"/>
    <property type="match status" value="1"/>
</dbReference>
<evidence type="ECO:0000313" key="8">
    <source>
        <dbReference type="Proteomes" id="UP000475532"/>
    </source>
</evidence>
<feature type="binding site" evidence="5">
    <location>
        <begin position="205"/>
        <end position="212"/>
    </location>
    <ligand>
        <name>ATP</name>
        <dbReference type="ChEBI" id="CHEBI:30616"/>
    </ligand>
</feature>
<dbReference type="GO" id="GO:0005829">
    <property type="term" value="C:cytosol"/>
    <property type="evidence" value="ECO:0007669"/>
    <property type="project" value="TreeGrafter"/>
</dbReference>
<accession>A0A6L9QFQ0</accession>
<dbReference type="GO" id="GO:0000725">
    <property type="term" value="P:recombinational repair"/>
    <property type="evidence" value="ECO:0007669"/>
    <property type="project" value="TreeGrafter"/>
</dbReference>
<proteinExistence type="predicted"/>
<feature type="non-terminal residue" evidence="7">
    <location>
        <position position="557"/>
    </location>
</feature>
<dbReference type="Gene3D" id="3.40.50.300">
    <property type="entry name" value="P-loop containing nucleotide triphosphate hydrolases"/>
    <property type="match status" value="1"/>
</dbReference>
<dbReference type="GO" id="GO:0005524">
    <property type="term" value="F:ATP binding"/>
    <property type="evidence" value="ECO:0007669"/>
    <property type="project" value="UniProtKB-UniRule"/>
</dbReference>
<dbReference type="InterPro" id="IPR027417">
    <property type="entry name" value="P-loop_NTPase"/>
</dbReference>
<evidence type="ECO:0000256" key="2">
    <source>
        <dbReference type="ARBA" id="ARBA00022801"/>
    </source>
</evidence>
<evidence type="ECO:0000256" key="4">
    <source>
        <dbReference type="ARBA" id="ARBA00022840"/>
    </source>
</evidence>
<evidence type="ECO:0000256" key="1">
    <source>
        <dbReference type="ARBA" id="ARBA00022741"/>
    </source>
</evidence>
<sequence length="557" mass="60550">MPAETAAAAGAGAAEPEVLAAERAHLAESRAALRRMREHAESLSADVAADWVSKQFLESLLDQRIAALADHPDTPLFFGRMDRDGAAASDLPAVMYVGRRHVHDGDEGRPLVLDWRAPVSRAFYQAGPADPMGWRLRRRFGFRAGELTAFEDEPLDGADIGPSRILTEEIERPRTGPMRDIVATIQPEQDVIVRAGLPRTVCVQGAPGTGKTAVGLHRAAYLLFTHRERLSRSGVLIVGPNRAFLAYISAVLPALGEVRVEQATIDDLLGAPLGDEPAEVSAAKGDARMADVLRRALWLHVRKPEEGLVVTRGAARYRLADHEVREIAAGLRGTTRYGAGRAAFAQRLAHRILVLMERRGEAPDDRVQDQVARSRPVKQVLDAVWPKATAEQVLHRLLSDAEFLRKAAGSVLDEEEQAAIRWAKPPRSHRSAKWTAADRALLDELNDLIERTSSLGHLVVDEAQDLSAMQLRALGRRCGTGSATVLGDLAQGTTAWSARSWKEVLAHLGQDGEVTELTLGFRVPGTVLDYAARLLPHVAPGLERPRSLRPGAGALEV</sequence>
<evidence type="ECO:0000256" key="5">
    <source>
        <dbReference type="PROSITE-ProRule" id="PRU00560"/>
    </source>
</evidence>
<evidence type="ECO:0000259" key="6">
    <source>
        <dbReference type="PROSITE" id="PS51198"/>
    </source>
</evidence>
<dbReference type="GO" id="GO:0016787">
    <property type="term" value="F:hydrolase activity"/>
    <property type="evidence" value="ECO:0007669"/>
    <property type="project" value="UniProtKB-UniRule"/>
</dbReference>
<comment type="caution">
    <text evidence="7">The sequence shown here is derived from an EMBL/GenBank/DDBJ whole genome shotgun (WGS) entry which is preliminary data.</text>
</comment>
<dbReference type="EMBL" id="JAAGLI010000442">
    <property type="protein sequence ID" value="NEA24317.1"/>
    <property type="molecule type" value="Genomic_DNA"/>
</dbReference>
<dbReference type="SUPFAM" id="SSF52540">
    <property type="entry name" value="P-loop containing nucleoside triphosphate hydrolases"/>
    <property type="match status" value="1"/>
</dbReference>
<name>A0A6L9QFQ0_9ACTN</name>
<dbReference type="GO" id="GO:0043138">
    <property type="term" value="F:3'-5' DNA helicase activity"/>
    <property type="evidence" value="ECO:0007669"/>
    <property type="project" value="TreeGrafter"/>
</dbReference>
<dbReference type="Proteomes" id="UP000475532">
    <property type="component" value="Unassembled WGS sequence"/>
</dbReference>
<dbReference type="InterPro" id="IPR000212">
    <property type="entry name" value="DNA_helicase_UvrD/REP"/>
</dbReference>
<protein>
    <submittedName>
        <fullName evidence="7">AAA family ATPase</fullName>
    </submittedName>
</protein>
<keyword evidence="4 5" id="KW-0067">ATP-binding</keyword>
<dbReference type="RefSeq" id="WP_163057351.1">
    <property type="nucleotide sequence ID" value="NZ_JAAGLI010000442.1"/>
</dbReference>
<reference evidence="7 8" key="1">
    <citation type="submission" date="2020-01" db="EMBL/GenBank/DDBJ databases">
        <title>Insect and environment-associated Actinomycetes.</title>
        <authorList>
            <person name="Currrie C."/>
            <person name="Chevrette M."/>
            <person name="Carlson C."/>
            <person name="Stubbendieck R."/>
            <person name="Wendt-Pienkowski E."/>
        </authorList>
    </citation>
    <scope>NUCLEOTIDE SEQUENCE [LARGE SCALE GENOMIC DNA]</scope>
    <source>
        <strain evidence="7 8">SID10258</strain>
    </source>
</reference>
<evidence type="ECO:0000313" key="7">
    <source>
        <dbReference type="EMBL" id="NEA24317.1"/>
    </source>
</evidence>
<dbReference type="PANTHER" id="PTHR11070:SF45">
    <property type="entry name" value="DNA 3'-5' HELICASE"/>
    <property type="match status" value="1"/>
</dbReference>
<gene>
    <name evidence="7" type="ORF">G3I70_17735</name>
</gene>
<dbReference type="InterPro" id="IPR014016">
    <property type="entry name" value="UvrD-like_ATP-bd"/>
</dbReference>
<dbReference type="GO" id="GO:0003677">
    <property type="term" value="F:DNA binding"/>
    <property type="evidence" value="ECO:0007669"/>
    <property type="project" value="InterPro"/>
</dbReference>